<evidence type="ECO:0000256" key="1">
    <source>
        <dbReference type="ARBA" id="ARBA00001962"/>
    </source>
</evidence>
<dbReference type="AlphaFoldDB" id="A0A8E0QYM4"/>
<proteinExistence type="inferred from homology"/>
<evidence type="ECO:0000313" key="9">
    <source>
        <dbReference type="Proteomes" id="UP000036893"/>
    </source>
</evidence>
<dbReference type="Pfam" id="PF05721">
    <property type="entry name" value="PhyH"/>
    <property type="match status" value="1"/>
</dbReference>
<keyword evidence="3" id="KW-0479">Metal-binding</keyword>
<dbReference type="PANTHER" id="PTHR20883">
    <property type="entry name" value="PHYTANOYL-COA DIOXYGENASE DOMAIN CONTAINING 1"/>
    <property type="match status" value="1"/>
</dbReference>
<dbReference type="PANTHER" id="PTHR20883:SF19">
    <property type="entry name" value="MULTIFUNCTIONAL DIOXYGENASE AUSE"/>
    <property type="match status" value="1"/>
</dbReference>
<name>A0A8E0QYM4_9EURO</name>
<dbReference type="SUPFAM" id="SSF51197">
    <property type="entry name" value="Clavaminate synthase-like"/>
    <property type="match status" value="1"/>
</dbReference>
<evidence type="ECO:0000313" key="10">
    <source>
        <dbReference type="Proteomes" id="UP000465221"/>
    </source>
</evidence>
<evidence type="ECO:0000256" key="4">
    <source>
        <dbReference type="ARBA" id="ARBA00022964"/>
    </source>
</evidence>
<dbReference type="GO" id="GO:0046872">
    <property type="term" value="F:metal ion binding"/>
    <property type="evidence" value="ECO:0007669"/>
    <property type="project" value="UniProtKB-KW"/>
</dbReference>
<organism evidence="8 9">
    <name type="scientific">Aspergillus udagawae</name>
    <dbReference type="NCBI Taxonomy" id="91492"/>
    <lineage>
        <taxon>Eukaryota</taxon>
        <taxon>Fungi</taxon>
        <taxon>Dikarya</taxon>
        <taxon>Ascomycota</taxon>
        <taxon>Pezizomycotina</taxon>
        <taxon>Eurotiomycetes</taxon>
        <taxon>Eurotiomycetidae</taxon>
        <taxon>Eurotiales</taxon>
        <taxon>Aspergillaceae</taxon>
        <taxon>Aspergillus</taxon>
        <taxon>Aspergillus subgen. Fumigati</taxon>
    </lineage>
</organism>
<protein>
    <submittedName>
        <fullName evidence="7">Uncharacterized protein Mb3657</fullName>
    </submittedName>
</protein>
<keyword evidence="4" id="KW-0223">Dioxygenase</keyword>
<evidence type="ECO:0000313" key="8">
    <source>
        <dbReference type="EMBL" id="GIC91341.1"/>
    </source>
</evidence>
<dbReference type="EMBL" id="BBXM02000006">
    <property type="protein sequence ID" value="GIC91341.1"/>
    <property type="molecule type" value="Genomic_DNA"/>
</dbReference>
<dbReference type="Proteomes" id="UP000465221">
    <property type="component" value="Unassembled WGS sequence"/>
</dbReference>
<gene>
    <name evidence="8" type="ORF">Aud_007784</name>
    <name evidence="7" type="ORF">IFM46972_10213</name>
</gene>
<comment type="similarity">
    <text evidence="2">Belongs to the PhyH family.</text>
</comment>
<dbReference type="GeneID" id="66995261"/>
<evidence type="ECO:0000256" key="6">
    <source>
        <dbReference type="ARBA" id="ARBA00023004"/>
    </source>
</evidence>
<comment type="cofactor">
    <cofactor evidence="1">
        <name>Fe cation</name>
        <dbReference type="ChEBI" id="CHEBI:24875"/>
    </cofactor>
</comment>
<dbReference type="EMBL" id="BLKC01000122">
    <property type="protein sequence ID" value="GFF55223.1"/>
    <property type="molecule type" value="Genomic_DNA"/>
</dbReference>
<dbReference type="Proteomes" id="UP000036893">
    <property type="component" value="Unassembled WGS sequence"/>
</dbReference>
<accession>A0A8E0QYM4</accession>
<evidence type="ECO:0000256" key="3">
    <source>
        <dbReference type="ARBA" id="ARBA00022723"/>
    </source>
</evidence>
<dbReference type="GO" id="GO:0051213">
    <property type="term" value="F:dioxygenase activity"/>
    <property type="evidence" value="ECO:0007669"/>
    <property type="project" value="UniProtKB-KW"/>
</dbReference>
<reference evidence="8" key="3">
    <citation type="submission" date="2021-01" db="EMBL/GenBank/DDBJ databases">
        <title>Pan-genome distribution and transcriptional activeness of fungal secondary metabolism genes in Aspergillus section Fumigati.</title>
        <authorList>
            <person name="Takahashi H."/>
            <person name="Umemura M."/>
            <person name="Ninomiya A."/>
            <person name="Kusuya Y."/>
            <person name="Urayama S."/>
            <person name="Shimizu M."/>
            <person name="Watanabe A."/>
            <person name="Kamei K."/>
            <person name="Yaguchi T."/>
            <person name="Hagiwara D."/>
        </authorList>
    </citation>
    <scope>NUCLEOTIDE SEQUENCE</scope>
    <source>
        <strain evidence="8">IFM 46973</strain>
    </source>
</reference>
<dbReference type="RefSeq" id="XP_043148607.1">
    <property type="nucleotide sequence ID" value="XM_043292672.1"/>
</dbReference>
<evidence type="ECO:0000256" key="2">
    <source>
        <dbReference type="ARBA" id="ARBA00005830"/>
    </source>
</evidence>
<keyword evidence="6" id="KW-0408">Iron</keyword>
<reference evidence="7 10" key="2">
    <citation type="submission" date="2020-01" db="EMBL/GenBank/DDBJ databases">
        <title>Draft genome sequence of Aspergillus udagawae IFM 46972.</title>
        <authorList>
            <person name="Takahashi H."/>
            <person name="Yaguchi T."/>
        </authorList>
    </citation>
    <scope>NUCLEOTIDE SEQUENCE [LARGE SCALE GENOMIC DNA]</scope>
    <source>
        <strain evidence="7 10">IFM 46972</strain>
    </source>
</reference>
<evidence type="ECO:0000313" key="7">
    <source>
        <dbReference type="EMBL" id="GFF55223.1"/>
    </source>
</evidence>
<dbReference type="Gene3D" id="2.60.120.620">
    <property type="entry name" value="q2cbj1_9rhob like domain"/>
    <property type="match status" value="1"/>
</dbReference>
<sequence length="295" mass="32793">MTITKNSPTPVIRRIDASEGPEAILRILREDGCVIIRDVLPLEVIQRLNQEVEPQLEKGGGQRDDDLIKEGHGVKTRYLNSLTIHSKSFRDEILNQPLIHGICEGTFREESGDYWLTTATIIEIGPGEKAQPVHRDSVGTFPMFKRMGVNAPEAMLNFFVALNEFKDENGATRAIPGSHKWPDFTVPGHLDQTVPAEMQPGDVFVFTGKLLHAGGCNSTKDSYRRGLSVTFQAAYLTPAEAPYNIPREIIDSMTPLAQKMVAWRSVDPLTPFGLWRVGFNELGAEMGLKSNQPLK</sequence>
<evidence type="ECO:0000256" key="5">
    <source>
        <dbReference type="ARBA" id="ARBA00023002"/>
    </source>
</evidence>
<keyword evidence="5" id="KW-0560">Oxidoreductase</keyword>
<comment type="caution">
    <text evidence="8">The sequence shown here is derived from an EMBL/GenBank/DDBJ whole genome shotgun (WGS) entry which is preliminary data.</text>
</comment>
<reference evidence="8" key="1">
    <citation type="journal article" date="2015" name="Genome Announc.">
        <title>Draft Genome Sequence of the Pathogenic Filamentous Fungus Aspergillus udagawae Strain IFM 46973T.</title>
        <authorList>
            <person name="Kusuya Y."/>
            <person name="Takahashi-Nakaguchi A."/>
            <person name="Takahashi H."/>
            <person name="Yaguchi T."/>
        </authorList>
    </citation>
    <scope>NUCLEOTIDE SEQUENCE</scope>
    <source>
        <strain evidence="8">IFM 46973</strain>
    </source>
</reference>
<dbReference type="InterPro" id="IPR008775">
    <property type="entry name" value="Phytyl_CoA_dOase-like"/>
</dbReference>